<dbReference type="Gene3D" id="2.40.30.10">
    <property type="entry name" value="Translation factors"/>
    <property type="match status" value="1"/>
</dbReference>
<evidence type="ECO:0000256" key="15">
    <source>
        <dbReference type="ARBA" id="ARBA00022837"/>
    </source>
</evidence>
<reference evidence="30" key="1">
    <citation type="submission" date="2025-08" db="UniProtKB">
        <authorList>
            <consortium name="RefSeq"/>
        </authorList>
    </citation>
    <scope>IDENTIFICATION</scope>
    <source>
        <tissue evidence="30">Spleen</tissue>
    </source>
</reference>
<dbReference type="GO" id="GO:0004601">
    <property type="term" value="F:peroxidase activity"/>
    <property type="evidence" value="ECO:0007669"/>
    <property type="project" value="UniProtKB-KW"/>
</dbReference>
<comment type="catalytic activity">
    <reaction evidence="23">
        <text>NADPH + O2 + H(+) = H2O2 + NADP(+)</text>
        <dbReference type="Rhea" id="RHEA:11260"/>
        <dbReference type="ChEBI" id="CHEBI:15378"/>
        <dbReference type="ChEBI" id="CHEBI:15379"/>
        <dbReference type="ChEBI" id="CHEBI:16240"/>
        <dbReference type="ChEBI" id="CHEBI:57783"/>
        <dbReference type="ChEBI" id="CHEBI:58349"/>
        <dbReference type="EC" id="1.6.3.1"/>
    </reaction>
</comment>
<dbReference type="FunFam" id="2.40.30.10:FF:000043">
    <property type="entry name" value="dual oxidase 1"/>
    <property type="match status" value="1"/>
</dbReference>
<evidence type="ECO:0000256" key="11">
    <source>
        <dbReference type="ARBA" id="ARBA00022723"/>
    </source>
</evidence>
<dbReference type="Gene3D" id="1.10.238.10">
    <property type="entry name" value="EF-hand"/>
    <property type="match status" value="1"/>
</dbReference>
<evidence type="ECO:0000256" key="4">
    <source>
        <dbReference type="ARBA" id="ARBA00005644"/>
    </source>
</evidence>
<dbReference type="SUPFAM" id="SSF48113">
    <property type="entry name" value="Heme-dependent peroxidases"/>
    <property type="match status" value="1"/>
</dbReference>
<evidence type="ECO:0000256" key="23">
    <source>
        <dbReference type="ARBA" id="ARBA00048762"/>
    </source>
</evidence>
<dbReference type="InterPro" id="IPR019791">
    <property type="entry name" value="Haem_peroxidase_animal"/>
</dbReference>
<evidence type="ECO:0000256" key="16">
    <source>
        <dbReference type="ARBA" id="ARBA00022857"/>
    </source>
</evidence>
<dbReference type="InterPro" id="IPR037120">
    <property type="entry name" value="Haem_peroxidase_sf_animal"/>
</dbReference>
<evidence type="ECO:0000313" key="29">
    <source>
        <dbReference type="Proteomes" id="UP000504623"/>
    </source>
</evidence>
<dbReference type="Pfam" id="PF13833">
    <property type="entry name" value="EF-hand_8"/>
    <property type="match status" value="1"/>
</dbReference>
<evidence type="ECO:0000256" key="25">
    <source>
        <dbReference type="SAM" id="Phobius"/>
    </source>
</evidence>
<keyword evidence="9" id="KW-0285">Flavoprotein</keyword>
<keyword evidence="6" id="KW-1003">Cell membrane</keyword>
<dbReference type="InterPro" id="IPR050369">
    <property type="entry name" value="RBOH/FRE"/>
</dbReference>
<dbReference type="FunFam" id="3.40.50.80:FF:000006">
    <property type="entry name" value="Dual oxidase 2"/>
    <property type="match status" value="1"/>
</dbReference>
<dbReference type="InterPro" id="IPR002048">
    <property type="entry name" value="EF_hand_dom"/>
</dbReference>
<dbReference type="InterPro" id="IPR034821">
    <property type="entry name" value="DUOX_peroxidase"/>
</dbReference>
<dbReference type="SFLD" id="SFLDG01169">
    <property type="entry name" value="NADPH_oxidase_subgroup_(NOX)"/>
    <property type="match status" value="1"/>
</dbReference>
<keyword evidence="18" id="KW-0560">Oxidoreductase</keyword>
<dbReference type="InterPro" id="IPR039261">
    <property type="entry name" value="FNR_nucleotide-bd"/>
</dbReference>
<dbReference type="SUPFAM" id="SSF47473">
    <property type="entry name" value="EF-hand"/>
    <property type="match status" value="1"/>
</dbReference>
<dbReference type="InterPro" id="IPR010255">
    <property type="entry name" value="Haem_peroxidase_sf"/>
</dbReference>
<dbReference type="SFLD" id="SFLDS00052">
    <property type="entry name" value="Ferric_Reductase_Domain"/>
    <property type="match status" value="1"/>
</dbReference>
<evidence type="ECO:0000256" key="19">
    <source>
        <dbReference type="ARBA" id="ARBA00023136"/>
    </source>
</evidence>
<sequence length="1545" mass="175609">MLRARPEALVLLGALLTGPLDSVGGQDSLSLPWEVQRYDGWFNNLRHHQRGAAGFRLQRLVSANYADGVYQALGEPLLPNPRRLSNAAMQGAAGQASRRNRTVLGVFFGYHVLSDLVSVERPGCPAEFLNIRIPPGDPVFDPDHRGDVVLPFQRSHWDPETGQSPSNPRDLTNEVTGWLDGSAIYGSSHSWSDALRNFSGGQLASGPDPAFPRDAQNPLLMWIAPDPATGQRGSQGLYAFGAERGNRDPFLQALGLLWFRYHNLCAQKLASEHPHWGDEELFQHARKRVIATYQNIALYEWLPSFLQKTPPEYKGYNPFQDPSISPEFLAASEQFFSTMVPPGVYMRNASCHFQKVSNKDFVSFPALRVCNSYWIRENPNVNSVHAVNHVLLGMASQISELEDRIVVEDLRDYWPGPGKFSRTDYVASSIQRGRDMGLPSYNQALLALGLKTPKNWSDLNPNVESQVLEATAALYNQDLSRLEMLPGGLLESHGDPGPLFTAIVLDQFVRLRDGDRYWFENTRNGLFSKEEIAEIRNTTLRDVLIAVTGVDSNALQPNVFVWHEGAPCPQPKQLTDKDLPHCVPMTELDYFEGSGPGFGITIVALCFLPLVSLLISWVVAHFRGQERKKLQKKGNESIKKESAEDGVSAMEWPGPREKSYPITIQLLPERRLQVLDHRLSVLRTIQLQPPQQVNLILSSNHGSQALLLKIPKEYDLVLLFNNEEERSTFVQYLQDFCVHWDLGLHVSEMGEKELFRKAVTKQQREQILEMFFRHLFAQVLDIDQADAGTVSPDSSQKVREALTCELSRAEFAESLGLKPQDKFVESMFSLADKDGNGYLSFREFLDILVVFMKGTPEDKSRLMFTMYDLDENGFLSKDEFFTMMRSFLDIYKDCLTKVQLAEVVESMFRESGFQDKEELTWEDFHFMLRDHDSELRFTQLCVRGGGGDIKDVFKQNTSCRVSFITRTPHERSCPSVPGLPASEAPELGGPGLKKRFGKKVVMSPPRLYTEALQERMQRGFLAQKMKQYKRFVENYRRHIVCVTIFSAICAGLFAERAYYYAFASPPSGIAQTTFVGIILSRGTAASVSFMFSYILLTMCRNLITFLRETFLNRYVPFDAAVDFHRWIAMAAVVLAILHSAGHVVNVYIFSVSPLSLLACIFPNVFINDGSQLPQKFYWWFFQTVPGMTGVLLLLVLAIMYVFASHHFRRRSFRGFWLTHHLYILLYILLIIHGSYALIQTPRFHIFFLVPALIYGGDKLVSLSRKKVEISVIKAELLPSGVTHLRFQRPQGFEYKSGQWVRIACLALGTTEYHPFTLTSAPHEDTLSLHIRAVGPWTTRLREIYSPPAGDSSARYPKLYLDGPFGEGHQEWHKFEVSVLVGGGIGVTPFASILKDLVFKSSLGRQMLCKKIYFIWVTRTQKQFEWLADIIREVEENDHQDLVSVHIYITQLAEKFDLRTTMLYICERHFQKVLNRSLFTGLRSITHFGRPPFKPFFNSLQEVHPQVRKIGVFSCGPPGMTKNVEKACQLINQEDRAHFIHHYENF</sequence>
<keyword evidence="14" id="KW-0274">FAD</keyword>
<evidence type="ECO:0000256" key="20">
    <source>
        <dbReference type="ARBA" id="ARBA00023180"/>
    </source>
</evidence>
<evidence type="ECO:0000256" key="13">
    <source>
        <dbReference type="ARBA" id="ARBA00022737"/>
    </source>
</evidence>
<keyword evidence="21" id="KW-0376">Hydrogen peroxide</keyword>
<organism evidence="29 30">
    <name type="scientific">Chrysochloris asiatica</name>
    <name type="common">Cape golden mole</name>
    <dbReference type="NCBI Taxonomy" id="185453"/>
    <lineage>
        <taxon>Eukaryota</taxon>
        <taxon>Metazoa</taxon>
        <taxon>Chordata</taxon>
        <taxon>Craniata</taxon>
        <taxon>Vertebrata</taxon>
        <taxon>Euteleostomi</taxon>
        <taxon>Mammalia</taxon>
        <taxon>Eutheria</taxon>
        <taxon>Afrotheria</taxon>
        <taxon>Chrysochloridae</taxon>
        <taxon>Chrysochlorinae</taxon>
        <taxon>Chrysochloris</taxon>
    </lineage>
</organism>
<evidence type="ECO:0000256" key="26">
    <source>
        <dbReference type="SAM" id="SignalP"/>
    </source>
</evidence>
<dbReference type="OrthoDB" id="6019201at2759"/>
<feature type="domain" description="FAD-binding FR-type" evidence="28">
    <location>
        <begin position="1264"/>
        <end position="1370"/>
    </location>
</feature>
<feature type="transmembrane region" description="Helical" evidence="25">
    <location>
        <begin position="598"/>
        <end position="620"/>
    </location>
</feature>
<keyword evidence="20" id="KW-0325">Glycoprotein</keyword>
<evidence type="ECO:0000256" key="1">
    <source>
        <dbReference type="ARBA" id="ARBA00003796"/>
    </source>
</evidence>
<evidence type="ECO:0000256" key="8">
    <source>
        <dbReference type="ARBA" id="ARBA00022559"/>
    </source>
</evidence>
<keyword evidence="16" id="KW-0521">NADP</keyword>
<gene>
    <name evidence="30" type="primary">DUOX2</name>
</gene>
<dbReference type="GO" id="GO:0020037">
    <property type="term" value="F:heme binding"/>
    <property type="evidence" value="ECO:0007669"/>
    <property type="project" value="InterPro"/>
</dbReference>
<feature type="transmembrane region" description="Helical" evidence="25">
    <location>
        <begin position="1178"/>
        <end position="1203"/>
    </location>
</feature>
<evidence type="ECO:0000256" key="5">
    <source>
        <dbReference type="ARBA" id="ARBA00012698"/>
    </source>
</evidence>
<feature type="signal peptide" evidence="26">
    <location>
        <begin position="1"/>
        <end position="25"/>
    </location>
</feature>
<dbReference type="GO" id="GO:0016174">
    <property type="term" value="F:NAD(P)H oxidase H2O2-forming activity"/>
    <property type="evidence" value="ECO:0007669"/>
    <property type="project" value="UniProtKB-EC"/>
</dbReference>
<dbReference type="CDD" id="cd09820">
    <property type="entry name" value="dual_peroxidase_like"/>
    <property type="match status" value="1"/>
</dbReference>
<dbReference type="GO" id="GO:0006979">
    <property type="term" value="P:response to oxidative stress"/>
    <property type="evidence" value="ECO:0007669"/>
    <property type="project" value="InterPro"/>
</dbReference>
<dbReference type="CDD" id="cd06186">
    <property type="entry name" value="NOX_Duox_like_FAD_NADP"/>
    <property type="match status" value="1"/>
</dbReference>
<dbReference type="Pfam" id="PF08030">
    <property type="entry name" value="NAD_binding_6"/>
    <property type="match status" value="1"/>
</dbReference>
<evidence type="ECO:0000256" key="2">
    <source>
        <dbReference type="ARBA" id="ARBA00004424"/>
    </source>
</evidence>
<evidence type="ECO:0000256" key="17">
    <source>
        <dbReference type="ARBA" id="ARBA00022989"/>
    </source>
</evidence>
<keyword evidence="17 25" id="KW-1133">Transmembrane helix</keyword>
<evidence type="ECO:0000256" key="10">
    <source>
        <dbReference type="ARBA" id="ARBA00022692"/>
    </source>
</evidence>
<dbReference type="InterPro" id="IPR013121">
    <property type="entry name" value="Fe_red_NAD-bd_6"/>
</dbReference>
<keyword evidence="12 26" id="KW-0732">Signal</keyword>
<dbReference type="FunFam" id="1.10.238.10:FF:000095">
    <property type="entry name" value="dual oxidase 2"/>
    <property type="match status" value="1"/>
</dbReference>
<feature type="transmembrane region" description="Helical" evidence="25">
    <location>
        <begin position="1086"/>
        <end position="1103"/>
    </location>
</feature>
<comment type="function">
    <text evidence="1">Generates hydrogen peroxide which is required for the activity of thyroid peroxidase/TPO and lactoperoxidase/LPO. Plays a role in thyroid hormones synthesis and lactoperoxidase-mediated antimicrobial defense at the surface of mucosa. May have its own peroxidase activity through its N-terminal peroxidase-like domain.</text>
</comment>
<dbReference type="GO" id="GO:0043020">
    <property type="term" value="C:NADPH oxidase complex"/>
    <property type="evidence" value="ECO:0007669"/>
    <property type="project" value="TreeGrafter"/>
</dbReference>
<dbReference type="InterPro" id="IPR017927">
    <property type="entry name" value="FAD-bd_FR_type"/>
</dbReference>
<dbReference type="InterPro" id="IPR011992">
    <property type="entry name" value="EF-hand-dom_pair"/>
</dbReference>
<feature type="transmembrane region" description="Helical" evidence="25">
    <location>
        <begin position="1035"/>
        <end position="1053"/>
    </location>
</feature>
<keyword evidence="19 25" id="KW-0472">Membrane</keyword>
<dbReference type="CTD" id="50506"/>
<dbReference type="SUPFAM" id="SSF52343">
    <property type="entry name" value="Ferredoxin reductase-like, C-terminal NADP-linked domain"/>
    <property type="match status" value="1"/>
</dbReference>
<dbReference type="PRINTS" id="PR00457">
    <property type="entry name" value="ANPEROXIDASE"/>
</dbReference>
<evidence type="ECO:0000256" key="12">
    <source>
        <dbReference type="ARBA" id="ARBA00022729"/>
    </source>
</evidence>
<keyword evidence="13" id="KW-0677">Repeat</keyword>
<dbReference type="Proteomes" id="UP000504623">
    <property type="component" value="Unplaced"/>
</dbReference>
<dbReference type="GO" id="GO:0016175">
    <property type="term" value="F:superoxide-generating NAD(P)H oxidase activity"/>
    <property type="evidence" value="ECO:0007669"/>
    <property type="project" value="TreeGrafter"/>
</dbReference>
<dbReference type="InterPro" id="IPR013112">
    <property type="entry name" value="FAD-bd_8"/>
</dbReference>
<protein>
    <recommendedName>
        <fullName evidence="5">NAD(P)H oxidase (H2O2-forming)</fullName>
        <ecNumber evidence="5">1.6.3.1</ecNumber>
    </recommendedName>
</protein>
<name>A0A9B0SYX4_CHRAS</name>
<dbReference type="PROSITE" id="PS00018">
    <property type="entry name" value="EF_HAND_1"/>
    <property type="match status" value="2"/>
</dbReference>
<evidence type="ECO:0000256" key="14">
    <source>
        <dbReference type="ARBA" id="ARBA00022827"/>
    </source>
</evidence>
<feature type="domain" description="EF-hand" evidence="27">
    <location>
        <begin position="819"/>
        <end position="854"/>
    </location>
</feature>
<evidence type="ECO:0000259" key="27">
    <source>
        <dbReference type="PROSITE" id="PS50222"/>
    </source>
</evidence>
<dbReference type="PANTHER" id="PTHR11972">
    <property type="entry name" value="NADPH OXIDASE"/>
    <property type="match status" value="1"/>
</dbReference>
<dbReference type="GeneID" id="102827552"/>
<feature type="transmembrane region" description="Helical" evidence="25">
    <location>
        <begin position="1147"/>
        <end position="1166"/>
    </location>
</feature>
<dbReference type="Pfam" id="PF08022">
    <property type="entry name" value="FAD_binding_8"/>
    <property type="match status" value="1"/>
</dbReference>
<dbReference type="Pfam" id="PF01794">
    <property type="entry name" value="Ferric_reduct"/>
    <property type="match status" value="1"/>
</dbReference>
<dbReference type="GO" id="GO:0042554">
    <property type="term" value="P:superoxide anion generation"/>
    <property type="evidence" value="ECO:0007669"/>
    <property type="project" value="TreeGrafter"/>
</dbReference>
<evidence type="ECO:0000256" key="24">
    <source>
        <dbReference type="SAM" id="MobiDB-lite"/>
    </source>
</evidence>
<dbReference type="Gene3D" id="1.10.640.10">
    <property type="entry name" value="Haem peroxidase domain superfamily, animal type"/>
    <property type="match status" value="1"/>
</dbReference>
<comment type="subcellular location">
    <subcellularLocation>
        <location evidence="2">Apical cell membrane</location>
        <topology evidence="2">Multi-pass membrane protein</topology>
    </subcellularLocation>
</comment>
<dbReference type="SUPFAM" id="SSF63380">
    <property type="entry name" value="Riboflavin synthase domain-like"/>
    <property type="match status" value="1"/>
</dbReference>
<dbReference type="PANTHER" id="PTHR11972:SF67">
    <property type="entry name" value="DUAL OXIDASE 2"/>
    <property type="match status" value="1"/>
</dbReference>
<dbReference type="PROSITE" id="PS51384">
    <property type="entry name" value="FAD_FR"/>
    <property type="match status" value="1"/>
</dbReference>
<comment type="pathway">
    <text evidence="3">Hormone biosynthesis; thyroid hormone biosynthesis.</text>
</comment>
<dbReference type="GO" id="GO:0042744">
    <property type="term" value="P:hydrogen peroxide catabolic process"/>
    <property type="evidence" value="ECO:0007669"/>
    <property type="project" value="UniProtKB-KW"/>
</dbReference>
<dbReference type="SFLD" id="SFLDG01168">
    <property type="entry name" value="Ferric_reductase_subgroup_(FRE"/>
    <property type="match status" value="1"/>
</dbReference>
<dbReference type="InterPro" id="IPR018247">
    <property type="entry name" value="EF_Hand_1_Ca_BS"/>
</dbReference>
<dbReference type="PROSITE" id="PS50222">
    <property type="entry name" value="EF_HAND_2"/>
    <property type="match status" value="2"/>
</dbReference>
<evidence type="ECO:0000259" key="28">
    <source>
        <dbReference type="PROSITE" id="PS51384"/>
    </source>
</evidence>
<keyword evidence="10 25" id="KW-0812">Transmembrane</keyword>
<keyword evidence="29" id="KW-1185">Reference proteome</keyword>
<keyword evidence="11" id="KW-0479">Metal-binding</keyword>
<evidence type="ECO:0000256" key="6">
    <source>
        <dbReference type="ARBA" id="ARBA00022475"/>
    </source>
</evidence>
<keyword evidence="7" id="KW-0893">Thyroid hormones biosynthesis</keyword>
<evidence type="ECO:0000256" key="21">
    <source>
        <dbReference type="ARBA" id="ARBA00023324"/>
    </source>
</evidence>
<dbReference type="GO" id="GO:0016324">
    <property type="term" value="C:apical plasma membrane"/>
    <property type="evidence" value="ECO:0007669"/>
    <property type="project" value="UniProtKB-SubCell"/>
</dbReference>
<dbReference type="Pfam" id="PF03098">
    <property type="entry name" value="An_peroxidase"/>
    <property type="match status" value="1"/>
</dbReference>
<dbReference type="CDD" id="cd00051">
    <property type="entry name" value="EFh"/>
    <property type="match status" value="3"/>
</dbReference>
<proteinExistence type="inferred from homology"/>
<dbReference type="InterPro" id="IPR017938">
    <property type="entry name" value="Riboflavin_synthase-like_b-brl"/>
</dbReference>
<dbReference type="GO" id="GO:0006952">
    <property type="term" value="P:defense response"/>
    <property type="evidence" value="ECO:0007669"/>
    <property type="project" value="TreeGrafter"/>
</dbReference>
<dbReference type="GO" id="GO:0042446">
    <property type="term" value="P:hormone biosynthetic process"/>
    <property type="evidence" value="ECO:0007669"/>
    <property type="project" value="UniProtKB-KW"/>
</dbReference>
<feature type="domain" description="EF-hand" evidence="27">
    <location>
        <begin position="855"/>
        <end position="890"/>
    </location>
</feature>
<dbReference type="InterPro" id="IPR013130">
    <property type="entry name" value="Fe3_Rdtase_TM_dom"/>
</dbReference>
<dbReference type="PROSITE" id="PS50292">
    <property type="entry name" value="PEROXIDASE_3"/>
    <property type="match status" value="1"/>
</dbReference>
<evidence type="ECO:0000256" key="22">
    <source>
        <dbReference type="ARBA" id="ARBA00047455"/>
    </source>
</evidence>
<evidence type="ECO:0000256" key="7">
    <source>
        <dbReference type="ARBA" id="ARBA00022534"/>
    </source>
</evidence>
<comment type="catalytic activity">
    <reaction evidence="22">
        <text>NADH + O2 + H(+) = H2O2 + NAD(+)</text>
        <dbReference type="Rhea" id="RHEA:11264"/>
        <dbReference type="ChEBI" id="CHEBI:15378"/>
        <dbReference type="ChEBI" id="CHEBI:15379"/>
        <dbReference type="ChEBI" id="CHEBI:16240"/>
        <dbReference type="ChEBI" id="CHEBI:57540"/>
        <dbReference type="ChEBI" id="CHEBI:57945"/>
        <dbReference type="EC" id="1.6.3.1"/>
    </reaction>
</comment>
<accession>A0A9B0SYX4</accession>
<feature type="transmembrane region" description="Helical" evidence="25">
    <location>
        <begin position="1215"/>
        <end position="1237"/>
    </location>
</feature>
<dbReference type="EC" id="1.6.3.1" evidence="5"/>
<dbReference type="RefSeq" id="XP_006831760.1">
    <property type="nucleotide sequence ID" value="XM_006831697.1"/>
</dbReference>
<feature type="compositionally biased region" description="Basic and acidic residues" evidence="24">
    <location>
        <begin position="630"/>
        <end position="643"/>
    </location>
</feature>
<evidence type="ECO:0000256" key="9">
    <source>
        <dbReference type="ARBA" id="ARBA00022630"/>
    </source>
</evidence>
<dbReference type="GO" id="GO:0005509">
    <property type="term" value="F:calcium ion binding"/>
    <property type="evidence" value="ECO:0007669"/>
    <property type="project" value="InterPro"/>
</dbReference>
<dbReference type="GO" id="GO:0006590">
    <property type="term" value="P:thyroid hormone generation"/>
    <property type="evidence" value="ECO:0007669"/>
    <property type="project" value="UniProtKB-ARBA"/>
</dbReference>
<keyword evidence="8" id="KW-0575">Peroxidase</keyword>
<keyword evidence="15" id="KW-0106">Calcium</keyword>
<feature type="chain" id="PRO_5038887012" description="NAD(P)H oxidase (H2O2-forming)" evidence="26">
    <location>
        <begin position="26"/>
        <end position="1545"/>
    </location>
</feature>
<dbReference type="SMART" id="SM00054">
    <property type="entry name" value="EFh"/>
    <property type="match status" value="2"/>
</dbReference>
<dbReference type="Pfam" id="PF00036">
    <property type="entry name" value="EF-hand_1"/>
    <property type="match status" value="1"/>
</dbReference>
<comment type="similarity">
    <text evidence="4">In the N-terminal section; belongs to the peroxidase family.</text>
</comment>
<evidence type="ECO:0000256" key="18">
    <source>
        <dbReference type="ARBA" id="ARBA00023002"/>
    </source>
</evidence>
<evidence type="ECO:0000313" key="30">
    <source>
        <dbReference type="RefSeq" id="XP_006831760.1"/>
    </source>
</evidence>
<feature type="region of interest" description="Disordered" evidence="24">
    <location>
        <begin position="630"/>
        <end position="650"/>
    </location>
</feature>
<dbReference type="FunFam" id="1.10.640.10:FF:000004">
    <property type="entry name" value="Dual oxidase 2"/>
    <property type="match status" value="1"/>
</dbReference>
<evidence type="ECO:0000256" key="3">
    <source>
        <dbReference type="ARBA" id="ARBA00005197"/>
    </source>
</evidence>
<dbReference type="Gene3D" id="3.40.50.80">
    <property type="entry name" value="Nucleotide-binding domain of ferredoxin-NADP reductase (FNR) module"/>
    <property type="match status" value="1"/>
</dbReference>